<evidence type="ECO:0000256" key="1">
    <source>
        <dbReference type="ARBA" id="ARBA00022737"/>
    </source>
</evidence>
<comment type="function">
    <text evidence="2">RNA-binding nucleolar protein required for pre-rRNA processing. Involved in production of 18S rRNA and assembly of small ribosomal subunit.</text>
</comment>
<feature type="region of interest" description="Disordered" evidence="4">
    <location>
        <begin position="207"/>
        <end position="280"/>
    </location>
</feature>
<dbReference type="PANTHER" id="PTHR12537:SF12">
    <property type="entry name" value="MATERNAL PROTEIN PUMILIO"/>
    <property type="match status" value="1"/>
</dbReference>
<evidence type="ECO:0000256" key="2">
    <source>
        <dbReference type="ARBA" id="ARBA00024893"/>
    </source>
</evidence>
<feature type="region of interest" description="Disordered" evidence="4">
    <location>
        <begin position="665"/>
        <end position="706"/>
    </location>
</feature>
<feature type="repeat" description="Pumilio" evidence="3">
    <location>
        <begin position="448"/>
        <end position="483"/>
    </location>
</feature>
<evidence type="ECO:0000313" key="6">
    <source>
        <dbReference type="EMBL" id="KAK3341928.1"/>
    </source>
</evidence>
<comment type="caution">
    <text evidence="6">The sequence shown here is derived from an EMBL/GenBank/DDBJ whole genome shotgun (WGS) entry which is preliminary data.</text>
</comment>
<evidence type="ECO:0000259" key="5">
    <source>
        <dbReference type="PROSITE" id="PS50303"/>
    </source>
</evidence>
<dbReference type="InterPro" id="IPR001313">
    <property type="entry name" value="Pumilio_RNA-bd_rpt"/>
</dbReference>
<feature type="repeat" description="Pumilio" evidence="3">
    <location>
        <begin position="599"/>
        <end position="635"/>
    </location>
</feature>
<organism evidence="6 7">
    <name type="scientific">Lasiosphaeria hispida</name>
    <dbReference type="NCBI Taxonomy" id="260671"/>
    <lineage>
        <taxon>Eukaryota</taxon>
        <taxon>Fungi</taxon>
        <taxon>Dikarya</taxon>
        <taxon>Ascomycota</taxon>
        <taxon>Pezizomycotina</taxon>
        <taxon>Sordariomycetes</taxon>
        <taxon>Sordariomycetidae</taxon>
        <taxon>Sordariales</taxon>
        <taxon>Lasiosphaeriaceae</taxon>
        <taxon>Lasiosphaeria</taxon>
    </lineage>
</organism>
<feature type="domain" description="PUM-HD" evidence="5">
    <location>
        <begin position="293"/>
        <end position="662"/>
    </location>
</feature>
<feature type="compositionally biased region" description="Polar residues" evidence="4">
    <location>
        <begin position="16"/>
        <end position="30"/>
    </location>
</feature>
<dbReference type="AlphaFoldDB" id="A0AAJ0H7B9"/>
<dbReference type="EMBL" id="JAUIQD010000008">
    <property type="protein sequence ID" value="KAK3341928.1"/>
    <property type="molecule type" value="Genomic_DNA"/>
</dbReference>
<dbReference type="CDD" id="cd07920">
    <property type="entry name" value="Pumilio"/>
    <property type="match status" value="1"/>
</dbReference>
<dbReference type="SUPFAM" id="SSF48371">
    <property type="entry name" value="ARM repeat"/>
    <property type="match status" value="1"/>
</dbReference>
<dbReference type="InterPro" id="IPR016024">
    <property type="entry name" value="ARM-type_fold"/>
</dbReference>
<feature type="compositionally biased region" description="Polar residues" evidence="4">
    <location>
        <begin position="133"/>
        <end position="143"/>
    </location>
</feature>
<gene>
    <name evidence="6" type="ORF">B0T25DRAFT_594306</name>
</gene>
<accession>A0AAJ0H7B9</accession>
<reference evidence="6" key="1">
    <citation type="journal article" date="2023" name="Mol. Phylogenet. Evol.">
        <title>Genome-scale phylogeny and comparative genomics of the fungal order Sordariales.</title>
        <authorList>
            <person name="Hensen N."/>
            <person name="Bonometti L."/>
            <person name="Westerberg I."/>
            <person name="Brannstrom I.O."/>
            <person name="Guillou S."/>
            <person name="Cros-Aarteil S."/>
            <person name="Calhoun S."/>
            <person name="Haridas S."/>
            <person name="Kuo A."/>
            <person name="Mondo S."/>
            <person name="Pangilinan J."/>
            <person name="Riley R."/>
            <person name="LaButti K."/>
            <person name="Andreopoulos B."/>
            <person name="Lipzen A."/>
            <person name="Chen C."/>
            <person name="Yan M."/>
            <person name="Daum C."/>
            <person name="Ng V."/>
            <person name="Clum A."/>
            <person name="Steindorff A."/>
            <person name="Ohm R.A."/>
            <person name="Martin F."/>
            <person name="Silar P."/>
            <person name="Natvig D.O."/>
            <person name="Lalanne C."/>
            <person name="Gautier V."/>
            <person name="Ament-Velasquez S.L."/>
            <person name="Kruys A."/>
            <person name="Hutchinson M.I."/>
            <person name="Powell A.J."/>
            <person name="Barry K."/>
            <person name="Miller A.N."/>
            <person name="Grigoriev I.V."/>
            <person name="Debuchy R."/>
            <person name="Gladieux P."/>
            <person name="Hiltunen Thoren M."/>
            <person name="Johannesson H."/>
        </authorList>
    </citation>
    <scope>NUCLEOTIDE SEQUENCE</scope>
    <source>
        <strain evidence="6">CBS 955.72</strain>
    </source>
</reference>
<feature type="region of interest" description="Disordered" evidence="4">
    <location>
        <begin position="1"/>
        <end position="99"/>
    </location>
</feature>
<dbReference type="PANTHER" id="PTHR12537">
    <property type="entry name" value="RNA BINDING PROTEIN PUMILIO-RELATED"/>
    <property type="match status" value="1"/>
</dbReference>
<evidence type="ECO:0000313" key="7">
    <source>
        <dbReference type="Proteomes" id="UP001275084"/>
    </source>
</evidence>
<dbReference type="Pfam" id="PF00806">
    <property type="entry name" value="PUF"/>
    <property type="match status" value="7"/>
</dbReference>
<evidence type="ECO:0000256" key="4">
    <source>
        <dbReference type="SAM" id="MobiDB-lite"/>
    </source>
</evidence>
<dbReference type="GO" id="GO:0000288">
    <property type="term" value="P:nuclear-transcribed mRNA catabolic process, deadenylation-dependent decay"/>
    <property type="evidence" value="ECO:0007669"/>
    <property type="project" value="TreeGrafter"/>
</dbReference>
<protein>
    <submittedName>
        <fullName evidence="6">Pumilio domain-containing protein</fullName>
    </submittedName>
</protein>
<feature type="repeat" description="Pumilio" evidence="3">
    <location>
        <begin position="358"/>
        <end position="393"/>
    </location>
</feature>
<dbReference type="PROSITE" id="PS50302">
    <property type="entry name" value="PUM"/>
    <property type="match status" value="6"/>
</dbReference>
<proteinExistence type="predicted"/>
<sequence length="706" mass="77668">MGNGTERPSQPPGSVFPTTSTWQGGDSSEAFSKAPSGSGALAATSEAEPWGNRSGWNTTEGTQNRNVSGNTPRFSQPAIGQRAPARPKTGTTSDGQASTFNINQLADYMGDNEDASGFGGLKYTTEPTGLNGYATSKRPSQDVSYHGIAGSSTRDAGMPTTSHSETDLHTQTQFNPLSQPWGPPGQGFPAEYQKEMYPSTSLGYERRHSVADRGSSAGSVYRAGQLNSPRSFAGTPQAPSDPWSRPASRDPRNGPELERRGPIPASMHQQPAPYFNPSYYSGGYQQPYPPHPLYDSFGTGFRSSVTMPYSMPLNPYLTSGIPPMRPSKDQDPARGMRSALLDEFRSTSKSNERFELKHIYGHIVEFSGDQHGSRFIQEKLETANSDEKDQVFREIEPNAHGNQVQKKVLAGVMKGKVIDLSTQMYACRVVQKALEHVLVEQQAELAKELEPDVLNVVRNQNGNHVIQKIIELVPRQHIDFIMNCLKGRVSDLSSHPYGCRVIQRVFEHGSDMDKAAIMVELHQCCQMLITDQYGNYVTQHVIMHGKPEDRSRVISIVTKELLIFSKHKFASNVVEKCIEQGTPEELRRIREGLSKPGDDLSSPLPNLIKNQFGNYVIQKLLNQLLDTPVEWEIFAALLRPPVAALKKTTTHRQVIAIDRLINGVPTPPLSTHSTSPSLHEDVGSNVPTPPVSIEQNSPPSSPPKHQ</sequence>
<name>A0AAJ0H7B9_9PEZI</name>
<feature type="compositionally biased region" description="Basic and acidic residues" evidence="4">
    <location>
        <begin position="247"/>
        <end position="261"/>
    </location>
</feature>
<feature type="compositionally biased region" description="Polar residues" evidence="4">
    <location>
        <begin position="89"/>
        <end position="99"/>
    </location>
</feature>
<feature type="repeat" description="Pumilio" evidence="3">
    <location>
        <begin position="484"/>
        <end position="520"/>
    </location>
</feature>
<feature type="compositionally biased region" description="Polar residues" evidence="4">
    <location>
        <begin position="150"/>
        <end position="167"/>
    </location>
</feature>
<dbReference type="GO" id="GO:0005737">
    <property type="term" value="C:cytoplasm"/>
    <property type="evidence" value="ECO:0007669"/>
    <property type="project" value="TreeGrafter"/>
</dbReference>
<feature type="region of interest" description="Disordered" evidence="4">
    <location>
        <begin position="133"/>
        <end position="167"/>
    </location>
</feature>
<dbReference type="Gene3D" id="1.25.10.10">
    <property type="entry name" value="Leucine-rich Repeat Variant"/>
    <property type="match status" value="1"/>
</dbReference>
<evidence type="ECO:0000256" key="3">
    <source>
        <dbReference type="PROSITE-ProRule" id="PRU00317"/>
    </source>
</evidence>
<dbReference type="InterPro" id="IPR011989">
    <property type="entry name" value="ARM-like"/>
</dbReference>
<keyword evidence="7" id="KW-1185">Reference proteome</keyword>
<feature type="repeat" description="Pumilio" evidence="3">
    <location>
        <begin position="411"/>
        <end position="447"/>
    </location>
</feature>
<feature type="repeat" description="Pumilio" evidence="3">
    <location>
        <begin position="555"/>
        <end position="591"/>
    </location>
</feature>
<reference evidence="6" key="2">
    <citation type="submission" date="2023-06" db="EMBL/GenBank/DDBJ databases">
        <authorList>
            <consortium name="Lawrence Berkeley National Laboratory"/>
            <person name="Haridas S."/>
            <person name="Hensen N."/>
            <person name="Bonometti L."/>
            <person name="Westerberg I."/>
            <person name="Brannstrom I.O."/>
            <person name="Guillou S."/>
            <person name="Cros-Aarteil S."/>
            <person name="Calhoun S."/>
            <person name="Kuo A."/>
            <person name="Mondo S."/>
            <person name="Pangilinan J."/>
            <person name="Riley R."/>
            <person name="Labutti K."/>
            <person name="Andreopoulos B."/>
            <person name="Lipzen A."/>
            <person name="Chen C."/>
            <person name="Yanf M."/>
            <person name="Daum C."/>
            <person name="Ng V."/>
            <person name="Clum A."/>
            <person name="Steindorff A."/>
            <person name="Ohm R."/>
            <person name="Martin F."/>
            <person name="Silar P."/>
            <person name="Natvig D."/>
            <person name="Lalanne C."/>
            <person name="Gautier V."/>
            <person name="Ament-Velasquez S.L."/>
            <person name="Kruys A."/>
            <person name="Hutchinson M.I."/>
            <person name="Powell A.J."/>
            <person name="Barry K."/>
            <person name="Miller A.N."/>
            <person name="Grigoriev I.V."/>
            <person name="Debuchy R."/>
            <person name="Gladieux P."/>
            <person name="Thoren M.H."/>
            <person name="Johannesson H."/>
        </authorList>
    </citation>
    <scope>NUCLEOTIDE SEQUENCE</scope>
    <source>
        <strain evidence="6">CBS 955.72</strain>
    </source>
</reference>
<dbReference type="InterPro" id="IPR033712">
    <property type="entry name" value="Pumilio_RNA-bd"/>
</dbReference>
<feature type="compositionally biased region" description="Polar residues" evidence="4">
    <location>
        <begin position="54"/>
        <end position="74"/>
    </location>
</feature>
<dbReference type="InterPro" id="IPR033133">
    <property type="entry name" value="PUM-HD"/>
</dbReference>
<dbReference type="PROSITE" id="PS50303">
    <property type="entry name" value="PUM_HD"/>
    <property type="match status" value="1"/>
</dbReference>
<dbReference type="Proteomes" id="UP001275084">
    <property type="component" value="Unassembled WGS sequence"/>
</dbReference>
<dbReference type="GO" id="GO:0003730">
    <property type="term" value="F:mRNA 3'-UTR binding"/>
    <property type="evidence" value="ECO:0007669"/>
    <property type="project" value="TreeGrafter"/>
</dbReference>
<keyword evidence="1" id="KW-0677">Repeat</keyword>
<dbReference type="SMART" id="SM00025">
    <property type="entry name" value="Pumilio"/>
    <property type="match status" value="7"/>
</dbReference>